<protein>
    <submittedName>
        <fullName evidence="1">Uncharacterized protein</fullName>
    </submittedName>
</protein>
<gene>
    <name evidence="1" type="ORF">HNR07_005503</name>
</gene>
<keyword evidence="2" id="KW-1185">Reference proteome</keyword>
<reference evidence="1 2" key="1">
    <citation type="submission" date="2020-08" db="EMBL/GenBank/DDBJ databases">
        <title>Sequencing the genomes of 1000 actinobacteria strains.</title>
        <authorList>
            <person name="Klenk H.-P."/>
        </authorList>
    </citation>
    <scope>NUCLEOTIDE SEQUENCE [LARGE SCALE GENOMIC DNA]</scope>
    <source>
        <strain evidence="1 2">DSM 44598</strain>
    </source>
</reference>
<sequence>MLGEVEGLPAFLTNTRATIEHTKPVPFAAV</sequence>
<proteinExistence type="predicted"/>
<comment type="caution">
    <text evidence="1">The sequence shown here is derived from an EMBL/GenBank/DDBJ whole genome shotgun (WGS) entry which is preliminary data.</text>
</comment>
<dbReference type="EMBL" id="JACHDO010000001">
    <property type="protein sequence ID" value="MBB5494366.1"/>
    <property type="molecule type" value="Genomic_DNA"/>
</dbReference>
<evidence type="ECO:0000313" key="2">
    <source>
        <dbReference type="Proteomes" id="UP000579647"/>
    </source>
</evidence>
<accession>A0A840WRT8</accession>
<dbReference type="Proteomes" id="UP000579647">
    <property type="component" value="Unassembled WGS sequence"/>
</dbReference>
<evidence type="ECO:0000313" key="1">
    <source>
        <dbReference type="EMBL" id="MBB5494366.1"/>
    </source>
</evidence>
<dbReference type="AlphaFoldDB" id="A0A840WRT8"/>
<organism evidence="1 2">
    <name type="scientific">Nocardiopsis metallicus</name>
    <dbReference type="NCBI Taxonomy" id="179819"/>
    <lineage>
        <taxon>Bacteria</taxon>
        <taxon>Bacillati</taxon>
        <taxon>Actinomycetota</taxon>
        <taxon>Actinomycetes</taxon>
        <taxon>Streptosporangiales</taxon>
        <taxon>Nocardiopsidaceae</taxon>
        <taxon>Nocardiopsis</taxon>
    </lineage>
</organism>
<name>A0A840WRT8_9ACTN</name>